<dbReference type="Proteomes" id="UP000321436">
    <property type="component" value="Unassembled WGS sequence"/>
</dbReference>
<name>A0A512RHE8_9BACT</name>
<organism evidence="3 4">
    <name type="scientific">Chitinophaga cymbidii</name>
    <dbReference type="NCBI Taxonomy" id="1096750"/>
    <lineage>
        <taxon>Bacteria</taxon>
        <taxon>Pseudomonadati</taxon>
        <taxon>Bacteroidota</taxon>
        <taxon>Chitinophagia</taxon>
        <taxon>Chitinophagales</taxon>
        <taxon>Chitinophagaceae</taxon>
        <taxon>Chitinophaga</taxon>
    </lineage>
</organism>
<gene>
    <name evidence="3" type="ORF">CCY01nite_13780</name>
</gene>
<comment type="caution">
    <text evidence="3">The sequence shown here is derived from an EMBL/GenBank/DDBJ whole genome shotgun (WGS) entry which is preliminary data.</text>
</comment>
<dbReference type="EMBL" id="BKAU01000001">
    <property type="protein sequence ID" value="GEP95118.1"/>
    <property type="molecule type" value="Genomic_DNA"/>
</dbReference>
<evidence type="ECO:0000313" key="3">
    <source>
        <dbReference type="EMBL" id="GEP95118.1"/>
    </source>
</evidence>
<feature type="coiled-coil region" evidence="1">
    <location>
        <begin position="1"/>
        <end position="28"/>
    </location>
</feature>
<feature type="transmembrane region" description="Helical" evidence="2">
    <location>
        <begin position="47"/>
        <end position="65"/>
    </location>
</feature>
<proteinExistence type="predicted"/>
<sequence length="123" mass="13438">MPKKIRNLAMLDEEIARLKRKSRKLEDELGARVDHFKGNYKSMAMNSVVPGIANSGVMGIVGNVAKIAWSSSKAKSVLSTALITALEFIGVRLGLKLVNNFQRKRRRRKAAAKAAGESNGEEA</sequence>
<feature type="transmembrane region" description="Helical" evidence="2">
    <location>
        <begin position="77"/>
        <end position="98"/>
    </location>
</feature>
<protein>
    <submittedName>
        <fullName evidence="3">Uncharacterized protein</fullName>
    </submittedName>
</protein>
<accession>A0A512RHE8</accession>
<keyword evidence="2" id="KW-1133">Transmembrane helix</keyword>
<keyword evidence="1" id="KW-0175">Coiled coil</keyword>
<evidence type="ECO:0000313" key="4">
    <source>
        <dbReference type="Proteomes" id="UP000321436"/>
    </source>
</evidence>
<keyword evidence="2" id="KW-0812">Transmembrane</keyword>
<reference evidence="3 4" key="1">
    <citation type="submission" date="2019-07" db="EMBL/GenBank/DDBJ databases">
        <title>Whole genome shotgun sequence of Chitinophaga cymbidii NBRC 109752.</title>
        <authorList>
            <person name="Hosoyama A."/>
            <person name="Uohara A."/>
            <person name="Ohji S."/>
            <person name="Ichikawa N."/>
        </authorList>
    </citation>
    <scope>NUCLEOTIDE SEQUENCE [LARGE SCALE GENOMIC DNA]</scope>
    <source>
        <strain evidence="3 4">NBRC 109752</strain>
    </source>
</reference>
<dbReference type="AlphaFoldDB" id="A0A512RHE8"/>
<dbReference type="RefSeq" id="WP_146859108.1">
    <property type="nucleotide sequence ID" value="NZ_BKAU01000001.1"/>
</dbReference>
<evidence type="ECO:0000256" key="1">
    <source>
        <dbReference type="SAM" id="Coils"/>
    </source>
</evidence>
<keyword evidence="4" id="KW-1185">Reference proteome</keyword>
<keyword evidence="2" id="KW-0472">Membrane</keyword>
<evidence type="ECO:0000256" key="2">
    <source>
        <dbReference type="SAM" id="Phobius"/>
    </source>
</evidence>
<dbReference type="OrthoDB" id="670903at2"/>